<feature type="domain" description="PLA2c" evidence="12">
    <location>
        <begin position="30"/>
        <end position="613"/>
    </location>
</feature>
<accession>A0A4S8L8T2</accession>
<dbReference type="EC" id="3.1.1.5" evidence="2 9"/>
<keyword evidence="7" id="KW-0325">Glycoprotein</keyword>
<evidence type="ECO:0000256" key="8">
    <source>
        <dbReference type="PROSITE-ProRule" id="PRU00555"/>
    </source>
</evidence>
<dbReference type="PANTHER" id="PTHR10728:SF33">
    <property type="entry name" value="LYSOPHOSPHOLIPASE 1-RELATED"/>
    <property type="match status" value="1"/>
</dbReference>
<keyword evidence="10" id="KW-1133">Transmembrane helix</keyword>
<keyword evidence="10" id="KW-0472">Membrane</keyword>
<dbReference type="SMART" id="SM00022">
    <property type="entry name" value="PLAc"/>
    <property type="match status" value="1"/>
</dbReference>
<dbReference type="Gene3D" id="3.40.1090.10">
    <property type="entry name" value="Cytosolic phospholipase A2 catalytic domain"/>
    <property type="match status" value="1"/>
</dbReference>
<dbReference type="PANTHER" id="PTHR10728">
    <property type="entry name" value="CYTOSOLIC PHOSPHOLIPASE A2"/>
    <property type="match status" value="1"/>
</dbReference>
<comment type="catalytic activity">
    <reaction evidence="9">
        <text>a 1-acyl-sn-glycero-3-phosphocholine + H2O = sn-glycerol 3-phosphocholine + a fatty acid + H(+)</text>
        <dbReference type="Rhea" id="RHEA:15177"/>
        <dbReference type="ChEBI" id="CHEBI:15377"/>
        <dbReference type="ChEBI" id="CHEBI:15378"/>
        <dbReference type="ChEBI" id="CHEBI:16870"/>
        <dbReference type="ChEBI" id="CHEBI:28868"/>
        <dbReference type="ChEBI" id="CHEBI:58168"/>
        <dbReference type="EC" id="3.1.1.5"/>
    </reaction>
</comment>
<evidence type="ECO:0000259" key="12">
    <source>
        <dbReference type="PROSITE" id="PS51210"/>
    </source>
</evidence>
<dbReference type="EMBL" id="ML179571">
    <property type="protein sequence ID" value="THU84971.1"/>
    <property type="molecule type" value="Genomic_DNA"/>
</dbReference>
<keyword evidence="3 11" id="KW-0732">Signal</keyword>
<dbReference type="AlphaFoldDB" id="A0A4S8L8T2"/>
<dbReference type="GO" id="GO:0046475">
    <property type="term" value="P:glycerophospholipid catabolic process"/>
    <property type="evidence" value="ECO:0007669"/>
    <property type="project" value="TreeGrafter"/>
</dbReference>
<evidence type="ECO:0000313" key="13">
    <source>
        <dbReference type="EMBL" id="THU84971.1"/>
    </source>
</evidence>
<dbReference type="GO" id="GO:0004623">
    <property type="term" value="F:phospholipase A2 activity"/>
    <property type="evidence" value="ECO:0007669"/>
    <property type="project" value="TreeGrafter"/>
</dbReference>
<name>A0A4S8L8T2_DENBC</name>
<dbReference type="InterPro" id="IPR002642">
    <property type="entry name" value="LysoPLipase_cat_dom"/>
</dbReference>
<evidence type="ECO:0000256" key="4">
    <source>
        <dbReference type="ARBA" id="ARBA00022801"/>
    </source>
</evidence>
<feature type="signal peptide" evidence="11">
    <location>
        <begin position="1"/>
        <end position="15"/>
    </location>
</feature>
<evidence type="ECO:0000256" key="11">
    <source>
        <dbReference type="SAM" id="SignalP"/>
    </source>
</evidence>
<dbReference type="GO" id="GO:0004622">
    <property type="term" value="F:phosphatidylcholine lysophospholipase activity"/>
    <property type="evidence" value="ECO:0007669"/>
    <property type="project" value="UniProtKB-EC"/>
</dbReference>
<dbReference type="Pfam" id="PF01735">
    <property type="entry name" value="PLA2_B"/>
    <property type="match status" value="1"/>
</dbReference>
<gene>
    <name evidence="13" type="ORF">K435DRAFT_970925</name>
</gene>
<evidence type="ECO:0000256" key="6">
    <source>
        <dbReference type="ARBA" id="ARBA00023098"/>
    </source>
</evidence>
<dbReference type="Proteomes" id="UP000297245">
    <property type="component" value="Unassembled WGS sequence"/>
</dbReference>
<comment type="similarity">
    <text evidence="1 9">Belongs to the lysophospholipase family.</text>
</comment>
<evidence type="ECO:0000256" key="2">
    <source>
        <dbReference type="ARBA" id="ARBA00013274"/>
    </source>
</evidence>
<reference evidence="13 14" key="1">
    <citation type="journal article" date="2019" name="Nat. Ecol. Evol.">
        <title>Megaphylogeny resolves global patterns of mushroom evolution.</title>
        <authorList>
            <person name="Varga T."/>
            <person name="Krizsan K."/>
            <person name="Foldi C."/>
            <person name="Dima B."/>
            <person name="Sanchez-Garcia M."/>
            <person name="Sanchez-Ramirez S."/>
            <person name="Szollosi G.J."/>
            <person name="Szarkandi J.G."/>
            <person name="Papp V."/>
            <person name="Albert L."/>
            <person name="Andreopoulos W."/>
            <person name="Angelini C."/>
            <person name="Antonin V."/>
            <person name="Barry K.W."/>
            <person name="Bougher N.L."/>
            <person name="Buchanan P."/>
            <person name="Buyck B."/>
            <person name="Bense V."/>
            <person name="Catcheside P."/>
            <person name="Chovatia M."/>
            <person name="Cooper J."/>
            <person name="Damon W."/>
            <person name="Desjardin D."/>
            <person name="Finy P."/>
            <person name="Geml J."/>
            <person name="Haridas S."/>
            <person name="Hughes K."/>
            <person name="Justo A."/>
            <person name="Karasinski D."/>
            <person name="Kautmanova I."/>
            <person name="Kiss B."/>
            <person name="Kocsube S."/>
            <person name="Kotiranta H."/>
            <person name="LaButti K.M."/>
            <person name="Lechner B.E."/>
            <person name="Liimatainen K."/>
            <person name="Lipzen A."/>
            <person name="Lukacs Z."/>
            <person name="Mihaltcheva S."/>
            <person name="Morgado L.N."/>
            <person name="Niskanen T."/>
            <person name="Noordeloos M.E."/>
            <person name="Ohm R.A."/>
            <person name="Ortiz-Santana B."/>
            <person name="Ovrebo C."/>
            <person name="Racz N."/>
            <person name="Riley R."/>
            <person name="Savchenko A."/>
            <person name="Shiryaev A."/>
            <person name="Soop K."/>
            <person name="Spirin V."/>
            <person name="Szebenyi C."/>
            <person name="Tomsovsky M."/>
            <person name="Tulloss R.E."/>
            <person name="Uehling J."/>
            <person name="Grigoriev I.V."/>
            <person name="Vagvolgyi C."/>
            <person name="Papp T."/>
            <person name="Martin F.M."/>
            <person name="Miettinen O."/>
            <person name="Hibbett D.S."/>
            <person name="Nagy L.G."/>
        </authorList>
    </citation>
    <scope>NUCLEOTIDE SEQUENCE [LARGE SCALE GENOMIC DNA]</scope>
    <source>
        <strain evidence="13 14">CBS 962.96</strain>
    </source>
</reference>
<proteinExistence type="inferred from homology"/>
<dbReference type="OrthoDB" id="4084751at2759"/>
<evidence type="ECO:0000256" key="1">
    <source>
        <dbReference type="ARBA" id="ARBA00008780"/>
    </source>
</evidence>
<keyword evidence="5 8" id="KW-0442">Lipid degradation</keyword>
<evidence type="ECO:0000256" key="3">
    <source>
        <dbReference type="ARBA" id="ARBA00022729"/>
    </source>
</evidence>
<feature type="chain" id="PRO_5020375202" description="Lysophospholipase" evidence="11">
    <location>
        <begin position="16"/>
        <end position="741"/>
    </location>
</feature>
<sequence length="741" mass="81074">MFLLSLLLVCAYVRAFEDSVTDYAPSVNVECPDITNTQFVREFTASNQSLNPQEAEYVATRLNTTTIPALDSIPDAWKDWLGSGDQLGYNVSSFQGNFPKIGLALPGGGLRAAQWGASSLSALDARNESAKAAGAGGLLQVSSYLAGLSGGSWITGSIFFNNFPGFNDLVFGNGNDLGGWLLDLPLATPDGADIFSENNQYFFGSILWSVMAKAGTGIDTSITDPWARMISYRFLNQTSRDNIFTNDTAHGAGQLWSKIPDIPAFQQHLLPIPILVTDSRPSGSNDTRVLGLESTVYEITPFELASFDPSLSAGANLSYVGTHLIEGRPENGTACVTGFDQAGFMMGTSGSIFDQVLDFGRNTIQGLSDSDANGLLYVLSRQLSEVRTRSDDVANWPNPFQGLKQDTYQDTDATWLSLIDGASNIENIPLGPLFVRERGLDVVVTLDGSADTSQNWPNGTGVIFSSQRQQQFLSASHQPLPPFPQDAQAFLDTGVALRPTFMGCDPHNNPPEYPLMIYIPNTPPFNGDNPVANTATFRLTYTQKHMRLFFDQVHNNTLSGFVPNTNNADSNFGVCLQCASVDRARYKVSNPPLARSDVCQKCFDQYCFDPQNPPSKDALPGRKFDFVDPDPQGVDRLTGFLGSNEKKLIGGLVGLVVLIGVLIGVLIWWRKRKEKNRQGVYKRVSALHQEGDDWRNISGFSKGFGHSPSTESGFEGREPRYEDYVRQQAYERPSHQGSLVR</sequence>
<dbReference type="SUPFAM" id="SSF52151">
    <property type="entry name" value="FabD/lysophospholipase-like"/>
    <property type="match status" value="1"/>
</dbReference>
<keyword evidence="10" id="KW-0812">Transmembrane</keyword>
<evidence type="ECO:0000256" key="7">
    <source>
        <dbReference type="ARBA" id="ARBA00023180"/>
    </source>
</evidence>
<dbReference type="PROSITE" id="PS51210">
    <property type="entry name" value="PLA2C"/>
    <property type="match status" value="1"/>
</dbReference>
<organism evidence="13 14">
    <name type="scientific">Dendrothele bispora (strain CBS 962.96)</name>
    <dbReference type="NCBI Taxonomy" id="1314807"/>
    <lineage>
        <taxon>Eukaryota</taxon>
        <taxon>Fungi</taxon>
        <taxon>Dikarya</taxon>
        <taxon>Basidiomycota</taxon>
        <taxon>Agaricomycotina</taxon>
        <taxon>Agaricomycetes</taxon>
        <taxon>Agaricomycetidae</taxon>
        <taxon>Agaricales</taxon>
        <taxon>Agaricales incertae sedis</taxon>
        <taxon>Dendrothele</taxon>
    </lineage>
</organism>
<dbReference type="InterPro" id="IPR016035">
    <property type="entry name" value="Acyl_Trfase/lysoPLipase"/>
</dbReference>
<protein>
    <recommendedName>
        <fullName evidence="2 9">Lysophospholipase</fullName>
        <ecNumber evidence="2 9">3.1.1.5</ecNumber>
    </recommendedName>
</protein>
<evidence type="ECO:0000256" key="5">
    <source>
        <dbReference type="ARBA" id="ARBA00022963"/>
    </source>
</evidence>
<evidence type="ECO:0000313" key="14">
    <source>
        <dbReference type="Proteomes" id="UP000297245"/>
    </source>
</evidence>
<keyword evidence="14" id="KW-1185">Reference proteome</keyword>
<dbReference type="GO" id="GO:0005829">
    <property type="term" value="C:cytosol"/>
    <property type="evidence" value="ECO:0007669"/>
    <property type="project" value="TreeGrafter"/>
</dbReference>
<keyword evidence="4 8" id="KW-0378">Hydrolase</keyword>
<feature type="transmembrane region" description="Helical" evidence="10">
    <location>
        <begin position="648"/>
        <end position="669"/>
    </location>
</feature>
<evidence type="ECO:0000256" key="9">
    <source>
        <dbReference type="RuleBase" id="RU362103"/>
    </source>
</evidence>
<evidence type="ECO:0000256" key="10">
    <source>
        <dbReference type="SAM" id="Phobius"/>
    </source>
</evidence>
<keyword evidence="6 8" id="KW-0443">Lipid metabolism</keyword>